<accession>A0A3G8GWM2</accession>
<protein>
    <submittedName>
        <fullName evidence="3">Cytochrome P460</fullName>
    </submittedName>
</protein>
<evidence type="ECO:0000256" key="1">
    <source>
        <dbReference type="SAM" id="SignalP"/>
    </source>
</evidence>
<feature type="domain" description="Cytochrome P460" evidence="2">
    <location>
        <begin position="44"/>
        <end position="170"/>
    </location>
</feature>
<evidence type="ECO:0000259" key="2">
    <source>
        <dbReference type="Pfam" id="PF16694"/>
    </source>
</evidence>
<feature type="chain" id="PRO_5018070908" evidence="1">
    <location>
        <begin position="29"/>
        <end position="183"/>
    </location>
</feature>
<dbReference type="OrthoDB" id="511546at2"/>
<dbReference type="RefSeq" id="WP_124682502.1">
    <property type="nucleotide sequence ID" value="NZ_CP033969.1"/>
</dbReference>
<sequence>MKRSIPTWLSALALAAAAAAAAAPALHAEPATPDGVAPNGVRIPPGFRDWKLVTVAREEGKNDDIRAILGNDVAIAALQRGKYPLPDGTVLARLAWSYDALPESAAAFGKAQSHVAGHPKNGVQFMVKDSVKYASTGGWGYAEFDSGKAAGNPQACFACHTVVKDRDYVFNRLAPVDTGGIGQ</sequence>
<organism evidence="3 4">
    <name type="scientific">Cupriavidus pauculus</name>
    <dbReference type="NCBI Taxonomy" id="82633"/>
    <lineage>
        <taxon>Bacteria</taxon>
        <taxon>Pseudomonadati</taxon>
        <taxon>Pseudomonadota</taxon>
        <taxon>Betaproteobacteria</taxon>
        <taxon>Burkholderiales</taxon>
        <taxon>Burkholderiaceae</taxon>
        <taxon>Cupriavidus</taxon>
    </lineage>
</organism>
<dbReference type="EMBL" id="CP033969">
    <property type="protein sequence ID" value="AZG12611.1"/>
    <property type="molecule type" value="Genomic_DNA"/>
</dbReference>
<reference evidence="4" key="1">
    <citation type="submission" date="2018-11" db="EMBL/GenBank/DDBJ databases">
        <title>FDA dAtabase for Regulatory Grade micrObial Sequences (FDA-ARGOS): Supporting development and validation of Infectious Disease Dx tests.</title>
        <authorList>
            <person name="Goldberg B."/>
            <person name="Campos J."/>
            <person name="Tallon L."/>
            <person name="Sadzewicz L."/>
            <person name="Zhao X."/>
            <person name="Vavikolanu K."/>
            <person name="Mehta A."/>
            <person name="Aluvathingal J."/>
            <person name="Nadendla S."/>
            <person name="Geyer C."/>
            <person name="Nandy P."/>
            <person name="Yan Y."/>
            <person name="Sichtig H."/>
        </authorList>
    </citation>
    <scope>NUCLEOTIDE SEQUENCE [LARGE SCALE GENOMIC DNA]</scope>
    <source>
        <strain evidence="4">FDAARGOS_614</strain>
    </source>
</reference>
<dbReference type="AlphaFoldDB" id="A0A3G8GWM2"/>
<dbReference type="KEGG" id="cpau:EHF44_03700"/>
<evidence type="ECO:0000313" key="3">
    <source>
        <dbReference type="EMBL" id="AZG12611.1"/>
    </source>
</evidence>
<feature type="signal peptide" evidence="1">
    <location>
        <begin position="1"/>
        <end position="28"/>
    </location>
</feature>
<evidence type="ECO:0000313" key="4">
    <source>
        <dbReference type="Proteomes" id="UP000270411"/>
    </source>
</evidence>
<dbReference type="InterPro" id="IPR038142">
    <property type="entry name" value="Cytochrome_P460_sp"/>
</dbReference>
<dbReference type="CDD" id="cd20753">
    <property type="entry name" value="cyt_P460_Mc-like"/>
    <property type="match status" value="1"/>
</dbReference>
<proteinExistence type="predicted"/>
<dbReference type="Proteomes" id="UP000270411">
    <property type="component" value="Chromosome 1"/>
</dbReference>
<gene>
    <name evidence="3" type="ORF">EHF44_03700</name>
</gene>
<dbReference type="Pfam" id="PF16694">
    <property type="entry name" value="Cytochrome_P460"/>
    <property type="match status" value="1"/>
</dbReference>
<dbReference type="Gene3D" id="3.50.70.20">
    <property type="entry name" value="Cytochrome P460"/>
    <property type="match status" value="1"/>
</dbReference>
<name>A0A3G8GWM2_9BURK</name>
<keyword evidence="1" id="KW-0732">Signal</keyword>
<dbReference type="InterPro" id="IPR032033">
    <property type="entry name" value="Cytochrome_P460"/>
</dbReference>